<dbReference type="Gene3D" id="3.40.366.10">
    <property type="entry name" value="Malonyl-Coenzyme A Acyl Carrier Protein, domain 2"/>
    <property type="match status" value="3"/>
</dbReference>
<dbReference type="CDD" id="cd00833">
    <property type="entry name" value="PKS"/>
    <property type="match status" value="2"/>
</dbReference>
<dbReference type="InterPro" id="IPR016035">
    <property type="entry name" value="Acyl_Trfase/lysoPLipase"/>
</dbReference>
<comment type="caution">
    <text evidence="7">The sequence shown here is derived from an EMBL/GenBank/DDBJ whole genome shotgun (WGS) entry which is preliminary data.</text>
</comment>
<dbReference type="Pfam" id="PF02801">
    <property type="entry name" value="Ketoacyl-synt_C"/>
    <property type="match status" value="2"/>
</dbReference>
<evidence type="ECO:0000256" key="4">
    <source>
        <dbReference type="ARBA" id="ARBA00023315"/>
    </source>
</evidence>
<dbReference type="SMART" id="SM00825">
    <property type="entry name" value="PKS_KS"/>
    <property type="match status" value="2"/>
</dbReference>
<dbReference type="InterPro" id="IPR014030">
    <property type="entry name" value="Ketoacyl_synth_N"/>
</dbReference>
<dbReference type="RefSeq" id="WP_378615874.1">
    <property type="nucleotide sequence ID" value="NZ_JBHSAX010000022.1"/>
</dbReference>
<evidence type="ECO:0000259" key="6">
    <source>
        <dbReference type="PROSITE" id="PS52004"/>
    </source>
</evidence>
<dbReference type="SUPFAM" id="SSF55048">
    <property type="entry name" value="Probable ACP-binding domain of malonyl-CoA ACP transacylase"/>
    <property type="match status" value="3"/>
</dbReference>
<dbReference type="InterPro" id="IPR009081">
    <property type="entry name" value="PP-bd_ACP"/>
</dbReference>
<feature type="domain" description="Carrier" evidence="5">
    <location>
        <begin position="3512"/>
        <end position="3587"/>
    </location>
</feature>
<name>A0ABV8DZZ9_9NOCA</name>
<dbReference type="InterPro" id="IPR016039">
    <property type="entry name" value="Thiolase-like"/>
</dbReference>
<sequence>MDLAGSGIAVARSAVALGDGDTPVHGGVSSFGFGGVNCHVVLSGAPGTRARKPVVRPEPEGPVPWVFSARGQAALHAQAAALSEWAGENPGTDIRDTGWSLASTRTRFENRAVVVGGDHATLWSGVAALAAGEPHPAVVTGVVAPGERGAVFVFPGQGGQWLGMGRELLATSTVFARRLAECEAALAPWVPWSLSEVLASGDEATVRPVDVLQPLLWAVMVSVAAVWEAHGVRPAAVIGHSQGEIAAAVVAGALSLPDAARVVASRSTALRVLRGTGTMLSIALPLDRIREHCADPLTGGRVAIAAVNGPASVVLSGPEPELQQVVDGLGAEVRTRWLPVDYPSHSAGVEILRDELTRTLTGLTPVASRVPVYSTVTARVLDTTRMDTGYWYENLRGTVAFHDAVTAAAADGFTRFVEVSPHPVLAGALEETLGGTGVVVGSLRRDQPERAQLLLAAAQLFVTGTVIDWAAVYGPDVRRVRLPTYAFQRRSFWAETVGAEPGPIPAPAAAADPRPVAPIAGAGDALELVRKHTAVVLGHTDPSGVAVDLTFRDLGFDSIMATRLQRALAEATGAAVPATLVFDHPTPLAVAEFLRGGADLGTEHTAPPMPAAEPLAVVGMACRLPGGISDPDRFWQFLLDEGDAVTTFPADRGWDLANLFDSDPDAAGKSYAREGGFLDGAGDFDAGFFGISPREALAMDPQQRLMLETSWEALERAGVDPVSLRGSDTGVFVGVMPEDYGPRLGSQDAADGVEGYLLTGSAGSVVSGRVAYALGLHGPAVTVDTACSSSLVALHLAGQALRSGECSLAVAGGVTVLGTPGIFVDFARQRGLAPDGRCKSFAGAADGTGWAEGVGVLVLERLSAARANGHRVLAVLRGSAVNQDGASNGLTAPNGPAQQRVIRRALAAAGLTTADVDLVEAHGTGTALGDPIEAQALLATYGQDRHGGEPVRLGSVKSNIGHTQAAAGVTGVIKAVLALRHGVMPATLHVDEPTPEVDWAAGAVELVTAARDWPETGRPRRAAVSSFGISGTNAHVIVEQAPDIPEPPGADPGPVETPLAWVVSGRGRRAATAQAERIAGWLRAQPETVTTRAWLADAGRALLESRSLFENRTVVLGADRAELLAALDAAATEVPHPGVVSGAVAADSGVVFVFPGQGGQWLGMGRELLATSPVFAERMAECESALAPYVSWSLRAAIGDEELLARVDVVQPVLWAVMVSLAAVWEAGGVRPAAVIGHSQGEIAAMAVAGVLSLEDGARVVALRSAALRTLAGTGTMLSAGVPVAEVRERFAGELADGRVALAAVNGPASVVLSGSGAALERVVAGLGAEVRTRWLPVDYPSHSPAVEVLRTELVRAMAGIVPARGRVPVYSTVTASVLDPDAVSGEYWYENLRATVAFHGAVGAAIDAGFTRFVEVSPHPVLTTAIGETLAGTGVVVGSLRRDQPEQRQLRTAAAQLFVTGTPVDLTTGEQRGGHRVELPTYAFQHRRYWLETTPATVRAADDARFWELIDRGDVRELNETIAPADAGTAAWAAVLPGLAAWRQTHRRRSRIDSWRHRVVWKPAPDGFPAAALTGRWLVAGEHASWTEQCVAALERHGATVERLRPPGAERDDWRAAVDALGGDIAGVVSLLGLDEHPHPGYPAVPAGSAATLALLHGLGDAGIAAPLWCLTGGAVGTGPSDPVRHPAQAAVWGLGRVAALENPGGWGGSIDLPAEPDAASWDRVCAAMASGTGEDQIAVRRAGILVRRLVQAPPLADPVADDGWTAATVVITGGTGALGAHLARWAVRRGARHLVLLSRRGQGAPGAAELGAELRDAGCEVRILACDTADRAALTAVLADIPISAVLHAAGTDCDLPLADTDLEALAHTLGAKAFGASVLDELLTGRPELRLFVLFSSGAGIWGGAGQGAYAAANAYLDALAEQRGAAGLPATAIAWGPWAERGMAAGALGGRLARSGLTAMPPELAVEALQQVVDHRERTVTVVDADWPRFHSTFALARPRPLLHDLPGVRPEPANERPDGSGSVLAERLAGLPRAEQDRRVLALVRAGAAAVVGEPDAGSIGADRAFRDLGFDSLTLVELRAKLIEITGLELATTIALDHPTPAAVAAHLLRLVRTEDPAEPEPVRRAGPDDEPLAVIGMACRLPGGISTPEQLWQLVLDGGDAVTAFPADRGWDLANLFDPDPDATGKSYAREGGFLHDAADFDAEFFGISPREALAMDPQQRLLLETGWEALENAGIAPESVRGSDVGVFVGAMPEDYGPRLGTAGVSEQVEGYLLTGTSGSVVSGRLSYVLGLEGPAVTVDTACSSSLVALHLAGQALRSGECSMALAGGVTVMATPGPFIDLSRQRGLAADGRCKAFDAAADGFGPAEGAGVVVLERLSEARANGHPVLAVLRGSAVNQDGASNGLTAPNGPAQQRVIRRALAAAGLTTADVDVVEAHGTGTALGDPIEAQALLATYGRDRETPLWLGSVKSNIGHTQAAAGVTGVIKMVSALRYGVLPATLHVHQPSPHVDWESGAVRLLTTARDWPEHGRPRRAAVSSFGISGTNAHLVLEAAPPLPAEPAATPDRTDRPVVWVLSGRGEHAAAGQAGRLAAWLREHPGQDPADVGWSSVTTRSMLPDRIVLLGRDAGQLPAALDAAAAGTPHPAVVAGSVTGADRRVAYLFGGQGSQRIGMGRELADAFPAFAAAVDEVCAHLDGWLPRPLREVLFAAPDSPDALLLNETHYTQAGLFAVEVALFRLLESFALTPDLLLGHSIGGLAAAHVAGVMSLPDAARVVAERGRLMQRLPAGGAMVSIRADEAEVAASLPAVLGADAGRVALAAVNAPDAVVISGDLDAVTAVAEHWSAAGYRTKPLTVSHAFHSHRMDPMLDEFRTVLERIELRAPLLEVVSDSTGALLTAEQATSPEYWVRHVRDTVRFAGALAYLAEQDVTHYVELGEGALASLAGGAGVALLRGENEAEAMLTGVARLFTAGVDVDWRAVYAGRDVTRVALPTYAFRRRRYWLDSGPPPPPVTGSWRYRVRWRPTTAPLGEGRLTGTWLIAAAPGHERLVAACAEALAGHGANTVVLAPELDRIADREAWERQLTAPVSGVLSLLGLLDTELGTAATAALVQGLGAAGIRAPLWSATRGAVAVGPSDAVTAPLQAMVWGLGRVVALEHPENWGGLVDLPGTLDARAARALCEVLSGTGAEDQVAIRSAGTFLRRLVPAPAAADGALALTGGTVLITGGTGALGAHVARWAVGEGAARLLLLSRGGPAAPGAGALIAELRALAPEVGAEAIACDITDLDAVAAVLAAIPAEHPLTAVVHTAGVGTMGTVAELDATALAAVTAAKVGGATVLHRLLGAEGPAARLVLFSSAAGVWGGGGQAAYSAANAYLDALAEHRSGLGLPTTAVAWGPWAEGGMAAGEVGETMDRRGLRSMPPESAVPALAEAFGDTAITIADMDWSRFYPAYAIARPRPFLHEIPAVAAIAAAGSEPAPPEVRTPFLDRLGTATGSDRRAVLIDLVRTEAGTVLGHTGTGGIRPERAFRDLGFDSLAAVELRNRINSITGLELEPTVVFDHPTPQVFADYIGEQLRSGKEHVMTIVTTLERELASLSQDRELFDGALARLEQLLLPHRSRAPKPDADPADLMAATDDEVFDILADEFDIS</sequence>
<dbReference type="InterPro" id="IPR014031">
    <property type="entry name" value="Ketoacyl_synth_C"/>
</dbReference>
<evidence type="ECO:0000259" key="5">
    <source>
        <dbReference type="PROSITE" id="PS50075"/>
    </source>
</evidence>
<dbReference type="SMART" id="SM00827">
    <property type="entry name" value="PKS_AT"/>
    <property type="match status" value="3"/>
</dbReference>
<dbReference type="SUPFAM" id="SSF51735">
    <property type="entry name" value="NAD(P)-binding Rossmann-fold domains"/>
    <property type="match status" value="4"/>
</dbReference>
<organism evidence="7 8">
    <name type="scientific">Nocardia jiangsuensis</name>
    <dbReference type="NCBI Taxonomy" id="1691563"/>
    <lineage>
        <taxon>Bacteria</taxon>
        <taxon>Bacillati</taxon>
        <taxon>Actinomycetota</taxon>
        <taxon>Actinomycetes</taxon>
        <taxon>Mycobacteriales</taxon>
        <taxon>Nocardiaceae</taxon>
        <taxon>Nocardia</taxon>
    </lineage>
</organism>
<gene>
    <name evidence="7" type="ORF">ACFO0B_27470</name>
</gene>
<keyword evidence="4" id="KW-0012">Acyltransferase</keyword>
<evidence type="ECO:0000256" key="1">
    <source>
        <dbReference type="ARBA" id="ARBA00022450"/>
    </source>
</evidence>
<keyword evidence="1" id="KW-0596">Phosphopantetheine</keyword>
<dbReference type="Pfam" id="PF08659">
    <property type="entry name" value="KR"/>
    <property type="match status" value="2"/>
</dbReference>
<evidence type="ECO:0000256" key="2">
    <source>
        <dbReference type="ARBA" id="ARBA00022553"/>
    </source>
</evidence>
<dbReference type="NCBIfam" id="NF045894">
    <property type="entry name" value="PKS_plus_SDR"/>
    <property type="match status" value="1"/>
</dbReference>
<dbReference type="EMBL" id="JBHSAX010000022">
    <property type="protein sequence ID" value="MFC3965745.1"/>
    <property type="molecule type" value="Genomic_DNA"/>
</dbReference>
<dbReference type="Pfam" id="PF00550">
    <property type="entry name" value="PP-binding"/>
    <property type="match status" value="3"/>
</dbReference>
<dbReference type="SUPFAM" id="SSF52151">
    <property type="entry name" value="FabD/lysophospholipase-like"/>
    <property type="match status" value="3"/>
</dbReference>
<dbReference type="InterPro" id="IPR020806">
    <property type="entry name" value="PKS_PP-bd"/>
</dbReference>
<dbReference type="InterPro" id="IPR057326">
    <property type="entry name" value="KR_dom"/>
</dbReference>
<dbReference type="InterPro" id="IPR036291">
    <property type="entry name" value="NAD(P)-bd_dom_sf"/>
</dbReference>
<dbReference type="InterPro" id="IPR001227">
    <property type="entry name" value="Ac_transferase_dom_sf"/>
</dbReference>
<proteinExistence type="predicted"/>
<dbReference type="Pfam" id="PF18369">
    <property type="entry name" value="PKS_DE"/>
    <property type="match status" value="1"/>
</dbReference>
<dbReference type="Proteomes" id="UP001595696">
    <property type="component" value="Unassembled WGS sequence"/>
</dbReference>
<dbReference type="PROSITE" id="PS00012">
    <property type="entry name" value="PHOSPHOPANTETHEINE"/>
    <property type="match status" value="2"/>
</dbReference>
<protein>
    <submittedName>
        <fullName evidence="7">Type I polyketide synthase</fullName>
    </submittedName>
</protein>
<dbReference type="Gene3D" id="3.30.70.3290">
    <property type="match status" value="3"/>
</dbReference>
<dbReference type="Pfam" id="PF16197">
    <property type="entry name" value="KAsynt_C_assoc"/>
    <property type="match status" value="3"/>
</dbReference>
<dbReference type="InterPro" id="IPR041618">
    <property type="entry name" value="PKS_DE"/>
</dbReference>
<evidence type="ECO:0000256" key="3">
    <source>
        <dbReference type="ARBA" id="ARBA00022679"/>
    </source>
</evidence>
<feature type="domain" description="Ketosynthase family 3 (KS3)" evidence="6">
    <location>
        <begin position="2136"/>
        <end position="2562"/>
    </location>
</feature>
<dbReference type="Gene3D" id="1.10.1200.10">
    <property type="entry name" value="ACP-like"/>
    <property type="match status" value="3"/>
</dbReference>
<evidence type="ECO:0000313" key="8">
    <source>
        <dbReference type="Proteomes" id="UP001595696"/>
    </source>
</evidence>
<dbReference type="InterPro" id="IPR032821">
    <property type="entry name" value="PKS_assoc"/>
</dbReference>
<accession>A0ABV8DZZ9</accession>
<dbReference type="SMART" id="SM00822">
    <property type="entry name" value="PKS_KR"/>
    <property type="match status" value="2"/>
</dbReference>
<dbReference type="InterPro" id="IPR020841">
    <property type="entry name" value="PKS_Beta-ketoAc_synthase_dom"/>
</dbReference>
<dbReference type="Pfam" id="PF00698">
    <property type="entry name" value="Acyl_transf_1"/>
    <property type="match status" value="3"/>
</dbReference>
<dbReference type="PROSITE" id="PS50075">
    <property type="entry name" value="CARRIER"/>
    <property type="match status" value="3"/>
</dbReference>
<dbReference type="InterPro" id="IPR050091">
    <property type="entry name" value="PKS_NRPS_Biosynth_Enz"/>
</dbReference>
<dbReference type="SUPFAM" id="SSF53901">
    <property type="entry name" value="Thiolase-like"/>
    <property type="match status" value="2"/>
</dbReference>
<reference evidence="8" key="1">
    <citation type="journal article" date="2019" name="Int. J. Syst. Evol. Microbiol.">
        <title>The Global Catalogue of Microorganisms (GCM) 10K type strain sequencing project: providing services to taxonomists for standard genome sequencing and annotation.</title>
        <authorList>
            <consortium name="The Broad Institute Genomics Platform"/>
            <consortium name="The Broad Institute Genome Sequencing Center for Infectious Disease"/>
            <person name="Wu L."/>
            <person name="Ma J."/>
        </authorList>
    </citation>
    <scope>NUCLEOTIDE SEQUENCE [LARGE SCALE GENOMIC DNA]</scope>
    <source>
        <strain evidence="8">CGMCC 4.7330</strain>
    </source>
</reference>
<dbReference type="InterPro" id="IPR006162">
    <property type="entry name" value="Ppantetheine_attach_site"/>
</dbReference>
<keyword evidence="8" id="KW-1185">Reference proteome</keyword>
<feature type="domain" description="Carrier" evidence="5">
    <location>
        <begin position="523"/>
        <end position="598"/>
    </location>
</feature>
<dbReference type="CDD" id="cd08952">
    <property type="entry name" value="KR_1_SDR_x"/>
    <property type="match status" value="2"/>
</dbReference>
<dbReference type="InterPro" id="IPR013968">
    <property type="entry name" value="PKS_KR"/>
</dbReference>
<dbReference type="Gene3D" id="3.40.47.10">
    <property type="match status" value="3"/>
</dbReference>
<dbReference type="SUPFAM" id="SSF47336">
    <property type="entry name" value="ACP-like"/>
    <property type="match status" value="3"/>
</dbReference>
<dbReference type="InterPro" id="IPR036736">
    <property type="entry name" value="ACP-like_sf"/>
</dbReference>
<keyword evidence="2" id="KW-0597">Phosphoprotein</keyword>
<dbReference type="PROSITE" id="PS52004">
    <property type="entry name" value="KS3_2"/>
    <property type="match status" value="2"/>
</dbReference>
<dbReference type="PANTHER" id="PTHR43775">
    <property type="entry name" value="FATTY ACID SYNTHASE"/>
    <property type="match status" value="1"/>
</dbReference>
<dbReference type="PROSITE" id="PS00606">
    <property type="entry name" value="KS3_1"/>
    <property type="match status" value="2"/>
</dbReference>
<dbReference type="InterPro" id="IPR018201">
    <property type="entry name" value="Ketoacyl_synth_AS"/>
</dbReference>
<dbReference type="InterPro" id="IPR014043">
    <property type="entry name" value="Acyl_transferase_dom"/>
</dbReference>
<dbReference type="Pfam" id="PF00109">
    <property type="entry name" value="ketoacyl-synt"/>
    <property type="match status" value="2"/>
</dbReference>
<evidence type="ECO:0000313" key="7">
    <source>
        <dbReference type="EMBL" id="MFC3965745.1"/>
    </source>
</evidence>
<dbReference type="PANTHER" id="PTHR43775:SF51">
    <property type="entry name" value="INACTIVE PHENOLPHTHIOCEROL SYNTHESIS POLYKETIDE SYNTHASE TYPE I PKS1-RELATED"/>
    <property type="match status" value="1"/>
</dbReference>
<dbReference type="InterPro" id="IPR016036">
    <property type="entry name" value="Malonyl_transacylase_ACP-bd"/>
</dbReference>
<keyword evidence="3" id="KW-0808">Transferase</keyword>
<dbReference type="Gene3D" id="3.40.50.720">
    <property type="entry name" value="NAD(P)-binding Rossmann-like Domain"/>
    <property type="match status" value="2"/>
</dbReference>
<dbReference type="SMART" id="SM01294">
    <property type="entry name" value="PKS_PP_betabranch"/>
    <property type="match status" value="2"/>
</dbReference>
<feature type="domain" description="Ketosynthase family 3 (KS3)" evidence="6">
    <location>
        <begin position="612"/>
        <end position="1040"/>
    </location>
</feature>
<dbReference type="SMART" id="SM00823">
    <property type="entry name" value="PKS_PP"/>
    <property type="match status" value="3"/>
</dbReference>
<feature type="domain" description="Carrier" evidence="5">
    <location>
        <begin position="2043"/>
        <end position="2118"/>
    </location>
</feature>